<reference evidence="11" key="1">
    <citation type="submission" date="2021-01" db="EMBL/GenBank/DDBJ databases">
        <authorList>
            <person name="Corre E."/>
            <person name="Pelletier E."/>
            <person name="Niang G."/>
            <person name="Scheremetjew M."/>
            <person name="Finn R."/>
            <person name="Kale V."/>
            <person name="Holt S."/>
            <person name="Cochrane G."/>
            <person name="Meng A."/>
            <person name="Brown T."/>
            <person name="Cohen L."/>
        </authorList>
    </citation>
    <scope>NUCLEOTIDE SEQUENCE</scope>
    <source>
        <strain evidence="11">CCMP2877</strain>
    </source>
</reference>
<feature type="transmembrane region" description="Helical" evidence="10">
    <location>
        <begin position="346"/>
        <end position="365"/>
    </location>
</feature>
<protein>
    <recommendedName>
        <fullName evidence="2">H(+)-exporting diphosphatase</fullName>
        <ecNumber evidence="2">7.1.3.1</ecNumber>
    </recommendedName>
</protein>
<feature type="transmembrane region" description="Helical" evidence="10">
    <location>
        <begin position="172"/>
        <end position="192"/>
    </location>
</feature>
<evidence type="ECO:0000256" key="1">
    <source>
        <dbReference type="ARBA" id="ARBA00004127"/>
    </source>
</evidence>
<keyword evidence="8" id="KW-0406">Ion transport</keyword>
<feature type="transmembrane region" description="Helical" evidence="10">
    <location>
        <begin position="743"/>
        <end position="761"/>
    </location>
</feature>
<evidence type="ECO:0000256" key="10">
    <source>
        <dbReference type="SAM" id="Phobius"/>
    </source>
</evidence>
<keyword evidence="9 10" id="KW-0472">Membrane</keyword>
<feature type="transmembrane region" description="Helical" evidence="10">
    <location>
        <begin position="302"/>
        <end position="326"/>
    </location>
</feature>
<dbReference type="NCBIfam" id="NF001960">
    <property type="entry name" value="PRK00733.3-5"/>
    <property type="match status" value="1"/>
</dbReference>
<dbReference type="AlphaFoldDB" id="A0A7S1TXK1"/>
<evidence type="ECO:0000256" key="9">
    <source>
        <dbReference type="ARBA" id="ARBA00023136"/>
    </source>
</evidence>
<keyword evidence="3" id="KW-0813">Transport</keyword>
<feature type="transmembrane region" description="Helical" evidence="10">
    <location>
        <begin position="430"/>
        <end position="454"/>
    </location>
</feature>
<feature type="transmembrane region" description="Helical" evidence="10">
    <location>
        <begin position="204"/>
        <end position="222"/>
    </location>
</feature>
<evidence type="ECO:0000256" key="4">
    <source>
        <dbReference type="ARBA" id="ARBA00022692"/>
    </source>
</evidence>
<dbReference type="GO" id="GO:0012505">
    <property type="term" value="C:endomembrane system"/>
    <property type="evidence" value="ECO:0007669"/>
    <property type="project" value="UniProtKB-SubCell"/>
</dbReference>
<comment type="subcellular location">
    <subcellularLocation>
        <location evidence="1">Endomembrane system</location>
        <topology evidence="1">Multi-pass membrane protein</topology>
    </subcellularLocation>
</comment>
<evidence type="ECO:0000256" key="8">
    <source>
        <dbReference type="ARBA" id="ARBA00023065"/>
    </source>
</evidence>
<gene>
    <name evidence="11" type="ORF">PPAR1163_LOCUS8940</name>
</gene>
<evidence type="ECO:0000256" key="7">
    <source>
        <dbReference type="ARBA" id="ARBA00022989"/>
    </source>
</evidence>
<dbReference type="InterPro" id="IPR004131">
    <property type="entry name" value="PPase-energised_H-pump"/>
</dbReference>
<keyword evidence="6" id="KW-1278">Translocase</keyword>
<evidence type="ECO:0000313" key="11">
    <source>
        <dbReference type="EMBL" id="CAD9250579.1"/>
    </source>
</evidence>
<dbReference type="NCBIfam" id="TIGR01104">
    <property type="entry name" value="V_PPase"/>
    <property type="match status" value="1"/>
</dbReference>
<evidence type="ECO:0000256" key="2">
    <source>
        <dbReference type="ARBA" id="ARBA00013242"/>
    </source>
</evidence>
<dbReference type="GO" id="GO:0009678">
    <property type="term" value="F:diphosphate hydrolysis-driven proton transmembrane transporter activity"/>
    <property type="evidence" value="ECO:0007669"/>
    <property type="project" value="UniProtKB-EC"/>
</dbReference>
<dbReference type="HAMAP" id="MF_01129">
    <property type="entry name" value="PPase_energized_pump"/>
    <property type="match status" value="1"/>
</dbReference>
<feature type="transmembrane region" description="Helical" evidence="10">
    <location>
        <begin position="461"/>
        <end position="481"/>
    </location>
</feature>
<evidence type="ECO:0000256" key="5">
    <source>
        <dbReference type="ARBA" id="ARBA00022842"/>
    </source>
</evidence>
<accession>A0A7S1TXK1</accession>
<dbReference type="PIRSF" id="PIRSF001265">
    <property type="entry name" value="H+-PPase"/>
    <property type="match status" value="1"/>
</dbReference>
<proteinExistence type="inferred from homology"/>
<keyword evidence="4 10" id="KW-0812">Transmembrane</keyword>
<keyword evidence="5" id="KW-0460">Magnesium</keyword>
<feature type="transmembrane region" description="Helical" evidence="10">
    <location>
        <begin position="623"/>
        <end position="641"/>
    </location>
</feature>
<dbReference type="GO" id="GO:0016020">
    <property type="term" value="C:membrane"/>
    <property type="evidence" value="ECO:0007669"/>
    <property type="project" value="InterPro"/>
</dbReference>
<sequence length="794" mass="82720">MTQSDDFTNGWIAAASCVALAFALIQFVLVSKVQVSNSSTSSTLLNAQALDDRKVHMLSWVSTEIANGAKSFLFAEYSICAVFIVVFGLIIFGLISWGQKSAQDGALTALAFVLGAVTSMASGYIGMMVAVYGNVRTTVAAQRGLSAGTGAVSMTPRGWSYAFNTAFRSGGVMGFALSGLGLLVLFIILSIYKTMYDQDDWDVMMEIISGYGLGGSSIAMFGRVGGGIYTKAADVGADLVGKVENNIPEDDPRNPATIADNVGDNVGDVAGMGADLFGSFAESTCAALVLASQSPDLKEAGWGALMFPLLVSGFGIFVCLISSFLATNIKQVRSADDVELALKLQLVATTVLMVPVCYALSVSFLPKKFDIDGVTSGGVSATNIDAFVCVISGCIGGLVIGLITEYYTSFSYTPTREVSDSCRTGAATNIIYGMSLGYKSAIIPVLVLAVIIWVSFKLCDLYGVALAACGMLSTLATGLTIDGYGPVCDNAGGIAEMAELPESVRDTTDALDALGNTTAATGKGFAIGSAVLTSISLMNAFSVKTSISGSLDDPIVLAGALLGAMLPFLFAALTMLSVQKAAGAIIMVVRKQFREKPGIMDGSEQPDHNECVAISTQSSIEEMILPGAVAVFVPFIIGFMVGPKCLLGVLGGTIVSGACMAIMMSNAGGAWDNAKKYIEIEKAHGGKGTDIHDAVVIGDTVGDPFKDTSGPALNILLKLISIIALTLSSLIDGNDDWEDGYIGIIPLAILAAICYAVYVYIYKDNKYDYNKVDAPKSPAPVAGDTDAENANDQL</sequence>
<dbReference type="EC" id="7.1.3.1" evidence="2"/>
<keyword evidence="7 10" id="KW-1133">Transmembrane helix</keyword>
<evidence type="ECO:0000256" key="3">
    <source>
        <dbReference type="ARBA" id="ARBA00022448"/>
    </source>
</evidence>
<feature type="transmembrane region" description="Helical" evidence="10">
    <location>
        <begin position="647"/>
        <end position="667"/>
    </location>
</feature>
<feature type="transmembrane region" description="Helical" evidence="10">
    <location>
        <begin position="12"/>
        <end position="30"/>
    </location>
</feature>
<dbReference type="Pfam" id="PF03030">
    <property type="entry name" value="H_PPase"/>
    <property type="match status" value="1"/>
</dbReference>
<dbReference type="EMBL" id="HBGJ01014022">
    <property type="protein sequence ID" value="CAD9250579.1"/>
    <property type="molecule type" value="Transcribed_RNA"/>
</dbReference>
<feature type="transmembrane region" description="Helical" evidence="10">
    <location>
        <begin position="109"/>
        <end position="133"/>
    </location>
</feature>
<name>A0A7S1TXK1_9STRA</name>
<feature type="transmembrane region" description="Helical" evidence="10">
    <location>
        <begin position="386"/>
        <end position="410"/>
    </location>
</feature>
<dbReference type="GO" id="GO:0004427">
    <property type="term" value="F:inorganic diphosphate phosphatase activity"/>
    <property type="evidence" value="ECO:0007669"/>
    <property type="project" value="InterPro"/>
</dbReference>
<feature type="transmembrane region" description="Helical" evidence="10">
    <location>
        <begin position="77"/>
        <end position="97"/>
    </location>
</feature>
<organism evidence="11">
    <name type="scientific">Phaeomonas parva</name>
    <dbReference type="NCBI Taxonomy" id="124430"/>
    <lineage>
        <taxon>Eukaryota</taxon>
        <taxon>Sar</taxon>
        <taxon>Stramenopiles</taxon>
        <taxon>Ochrophyta</taxon>
        <taxon>Pinguiophyceae</taxon>
        <taxon>Pinguiochrysidales</taxon>
        <taxon>Pinguiochrysidaceae</taxon>
        <taxon>Phaeomonas</taxon>
    </lineage>
</organism>
<evidence type="ECO:0000256" key="6">
    <source>
        <dbReference type="ARBA" id="ARBA00022967"/>
    </source>
</evidence>
<dbReference type="PANTHER" id="PTHR31998">
    <property type="entry name" value="K(+)-INSENSITIVE PYROPHOSPHATE-ENERGIZED PROTON PUMP"/>
    <property type="match status" value="1"/>
</dbReference>
<feature type="transmembrane region" description="Helical" evidence="10">
    <location>
        <begin position="555"/>
        <end position="578"/>
    </location>
</feature>